<dbReference type="AlphaFoldDB" id="A0AA87Q8L9"/>
<evidence type="ECO:0000313" key="8">
    <source>
        <dbReference type="Proteomes" id="UP000026941"/>
    </source>
</evidence>
<gene>
    <name evidence="7" type="ORF">RRH01S_14_01560</name>
</gene>
<dbReference type="Pfam" id="PF01494">
    <property type="entry name" value="FAD_binding_3"/>
    <property type="match status" value="1"/>
</dbReference>
<keyword evidence="4" id="KW-0560">Oxidoreductase</keyword>
<evidence type="ECO:0000256" key="3">
    <source>
        <dbReference type="ARBA" id="ARBA00022827"/>
    </source>
</evidence>
<dbReference type="GO" id="GO:0004497">
    <property type="term" value="F:monooxygenase activity"/>
    <property type="evidence" value="ECO:0007669"/>
    <property type="project" value="UniProtKB-KW"/>
</dbReference>
<dbReference type="PRINTS" id="PR00420">
    <property type="entry name" value="RNGMNOXGNASE"/>
</dbReference>
<comment type="caution">
    <text evidence="7">The sequence shown here is derived from an EMBL/GenBank/DDBJ whole genome shotgun (WGS) entry which is preliminary data.</text>
</comment>
<feature type="domain" description="FAD-binding" evidence="6">
    <location>
        <begin position="6"/>
        <end position="342"/>
    </location>
</feature>
<organism evidence="7 8">
    <name type="scientific">Rhizobium rhizogenes NBRC 13257</name>
    <dbReference type="NCBI Taxonomy" id="1220581"/>
    <lineage>
        <taxon>Bacteria</taxon>
        <taxon>Pseudomonadati</taxon>
        <taxon>Pseudomonadota</taxon>
        <taxon>Alphaproteobacteria</taxon>
        <taxon>Hyphomicrobiales</taxon>
        <taxon>Rhizobiaceae</taxon>
        <taxon>Rhizobium/Agrobacterium group</taxon>
        <taxon>Rhizobium</taxon>
    </lineage>
</organism>
<dbReference type="PANTHER" id="PTHR13789:SF318">
    <property type="entry name" value="GERANYLGERANYL DIPHOSPHATE REDUCTASE"/>
    <property type="match status" value="1"/>
</dbReference>
<evidence type="ECO:0000313" key="7">
    <source>
        <dbReference type="EMBL" id="GAJ96002.1"/>
    </source>
</evidence>
<keyword evidence="3" id="KW-0274">FAD</keyword>
<evidence type="ECO:0000256" key="5">
    <source>
        <dbReference type="ARBA" id="ARBA00023033"/>
    </source>
</evidence>
<dbReference type="InterPro" id="IPR002938">
    <property type="entry name" value="FAD-bd"/>
</dbReference>
<accession>A0AA87Q8L9</accession>
<proteinExistence type="predicted"/>
<comment type="cofactor">
    <cofactor evidence="1">
        <name>FAD</name>
        <dbReference type="ChEBI" id="CHEBI:57692"/>
    </cofactor>
</comment>
<dbReference type="InterPro" id="IPR050493">
    <property type="entry name" value="FAD-dep_Monooxygenase_BioMet"/>
</dbReference>
<keyword evidence="5" id="KW-0503">Monooxygenase</keyword>
<evidence type="ECO:0000256" key="2">
    <source>
        <dbReference type="ARBA" id="ARBA00022630"/>
    </source>
</evidence>
<dbReference type="Gene3D" id="3.50.50.60">
    <property type="entry name" value="FAD/NAD(P)-binding domain"/>
    <property type="match status" value="1"/>
</dbReference>
<evidence type="ECO:0000256" key="4">
    <source>
        <dbReference type="ARBA" id="ARBA00023002"/>
    </source>
</evidence>
<name>A0AA87Q8L9_RHIRH</name>
<sequence>MPIKSAAIIGAGIAGLTAALALARHGIRSEIFEQAEALTEVGAGLQISPNASRILDTLGILDALLPVWLEPKEVRLVSGSSLRLIASVPCGNFARERWGSPYGAVHRATLQKALLDAVTANPLCTLHLGRQVDATNRQALDAAIGDKVDLIIGADGVWSKVRALVPGGPSPLFSGNIAWRFTIPEALAPSILDRASVTAFLGASAHLVCYPIREKSSFNIVANTPGSSASHGWDATGTKAQRDHLLQRFSGWNGAITRMLEQQEQTSFWPLYEASVGRWHNGKDVVLIGDAAHAMMPFAAQGAAMAIEDAFELAGMVASRPIGEALDLFERHRAPRIARLRQRATFNQFAYHARGPVRLARDLVLSMRPPQSLAADMDWIYGYRAIG</sequence>
<reference evidence="7 8" key="1">
    <citation type="submission" date="2014-05" db="EMBL/GenBank/DDBJ databases">
        <title>Whole genome shotgun sequence of Rhizobium rhizogenes NBRC 13257.</title>
        <authorList>
            <person name="Katano-Makiyama Y."/>
            <person name="Hosoyama A."/>
            <person name="Hashimoto M."/>
            <person name="Hosoyama Y."/>
            <person name="Noguchi M."/>
            <person name="Tsuchikane K."/>
            <person name="Kimura A."/>
            <person name="Ohji S."/>
            <person name="Ichikawa N."/>
            <person name="Yamazoe A."/>
            <person name="Fujita N."/>
        </authorList>
    </citation>
    <scope>NUCLEOTIDE SEQUENCE [LARGE SCALE GENOMIC DNA]</scope>
    <source>
        <strain evidence="7 8">NBRC 13257</strain>
    </source>
</reference>
<dbReference type="GO" id="GO:0071949">
    <property type="term" value="F:FAD binding"/>
    <property type="evidence" value="ECO:0007669"/>
    <property type="project" value="InterPro"/>
</dbReference>
<protein>
    <submittedName>
        <fullName evidence="7">Oxidoreductase</fullName>
    </submittedName>
</protein>
<dbReference type="PANTHER" id="PTHR13789">
    <property type="entry name" value="MONOOXYGENASE"/>
    <property type="match status" value="1"/>
</dbReference>
<dbReference type="SUPFAM" id="SSF51905">
    <property type="entry name" value="FAD/NAD(P)-binding domain"/>
    <property type="match status" value="1"/>
</dbReference>
<evidence type="ECO:0000259" key="6">
    <source>
        <dbReference type="Pfam" id="PF01494"/>
    </source>
</evidence>
<keyword evidence="2" id="KW-0285">Flavoprotein</keyword>
<dbReference type="Proteomes" id="UP000026941">
    <property type="component" value="Unassembled WGS sequence"/>
</dbReference>
<dbReference type="EMBL" id="BAYX01000014">
    <property type="protein sequence ID" value="GAJ96002.1"/>
    <property type="molecule type" value="Genomic_DNA"/>
</dbReference>
<dbReference type="InterPro" id="IPR036188">
    <property type="entry name" value="FAD/NAD-bd_sf"/>
</dbReference>
<evidence type="ECO:0000256" key="1">
    <source>
        <dbReference type="ARBA" id="ARBA00001974"/>
    </source>
</evidence>
<dbReference type="SUPFAM" id="SSF54373">
    <property type="entry name" value="FAD-linked reductases, C-terminal domain"/>
    <property type="match status" value="1"/>
</dbReference>
<dbReference type="RefSeq" id="WP_042475571.1">
    <property type="nucleotide sequence ID" value="NZ_BAYX01000014.1"/>
</dbReference>